<protein>
    <recommendedName>
        <fullName evidence="5">Methyltransferase domain-containing protein</fullName>
    </recommendedName>
</protein>
<dbReference type="Proteomes" id="UP001519460">
    <property type="component" value="Unassembled WGS sequence"/>
</dbReference>
<dbReference type="Pfam" id="PF21320">
    <property type="entry name" value="WHD_Rv2258c"/>
    <property type="match status" value="2"/>
</dbReference>
<dbReference type="Pfam" id="PF13847">
    <property type="entry name" value="Methyltransf_31"/>
    <property type="match status" value="2"/>
</dbReference>
<evidence type="ECO:0008006" key="5">
    <source>
        <dbReference type="Google" id="ProtNLM"/>
    </source>
</evidence>
<dbReference type="Gene3D" id="3.40.50.150">
    <property type="entry name" value="Vaccinia Virus protein VP39"/>
    <property type="match status" value="2"/>
</dbReference>
<sequence length="719" mass="78878">MEDYGQMMGDIVKYGAMGLSLAMAQETGVVHVLCQADTPLTSLQVAQQAGLKERYVRELLGSLVAGRVVQLAPGTGGRDGQEARYLVPQHQRQALYKTSVKTRYLAVVARQFADVKEAFQVDGPRCVRMSAALFDMADYLGPLRIEPLLKIFFSTPGLRQMLETGIQVAEVGSGKAFMARKLAAMFPKSRFTVTDVVDGPLVTARQLAEAEGLTNITFSIVDSCNPPRDWNERFGWIFTINVIHDLPHPQKGLEGIYRALKPGGILSMMDVVTSGYLAEDVGQAETPYLYTVSTFLCIPESYQQADSEALGACWGEDRARKMIAAVGFKLLELNHPQELVFVSVTENLHVEALLQAVGEKRRPVSQFAMEDYGQMMGDIVKYGAMGLSLAMAQETGVVHVLCQADTPLTSLQVAQQAGLKERYVRELLGSLVAGRVVQLAPGTGGRDGREARYLVPQHHRQALYKAAVKTIYLNAAARQFADVKEIFHVDGPRCVRFSAAVFDMADYLGPLRMEPLLKIFFSTPGLRQKLETGIQVAEVGSGKAFMARKLAAMFPKSRFTVTDVVDGPLVTARQLAEAEGLTNITFSIVDACNPNDDWDERFDWMLAETVIHDLPHPQKALEGIYRALKPGGILSMVEAVTSGYLAEDVGQAETPYFYTVSTFLCIPESYQQADSEAVGACWGEDRARKTIAAVGFKLLELNQPQELGSAGVYTCQKPE</sequence>
<dbReference type="SUPFAM" id="SSF53335">
    <property type="entry name" value="S-adenosyl-L-methionine-dependent methyltransferases"/>
    <property type="match status" value="2"/>
</dbReference>
<organism evidence="3 4">
    <name type="scientific">Batillaria attramentaria</name>
    <dbReference type="NCBI Taxonomy" id="370345"/>
    <lineage>
        <taxon>Eukaryota</taxon>
        <taxon>Metazoa</taxon>
        <taxon>Spiralia</taxon>
        <taxon>Lophotrochozoa</taxon>
        <taxon>Mollusca</taxon>
        <taxon>Gastropoda</taxon>
        <taxon>Caenogastropoda</taxon>
        <taxon>Sorbeoconcha</taxon>
        <taxon>Cerithioidea</taxon>
        <taxon>Batillariidae</taxon>
        <taxon>Batillaria</taxon>
    </lineage>
</organism>
<feature type="domain" description="S-adenosylmethionine-dependent methyltransferase Rv2258c-like winged HTH" evidence="2">
    <location>
        <begin position="16"/>
        <end position="92"/>
    </location>
</feature>
<accession>A0ABD0LRC5</accession>
<proteinExistence type="predicted"/>
<dbReference type="InterPro" id="IPR053173">
    <property type="entry name" value="SAM-binding_MTase"/>
</dbReference>
<dbReference type="InterPro" id="IPR029063">
    <property type="entry name" value="SAM-dependent_MTases_sf"/>
</dbReference>
<gene>
    <name evidence="3" type="ORF">BaRGS_00007119</name>
</gene>
<dbReference type="PANTHER" id="PTHR45128:SF1">
    <property type="entry name" value="S-ADENOSYLMETHIONINE-DEPENDENT METHYLTRANSFERASE RV2258C"/>
    <property type="match status" value="1"/>
</dbReference>
<keyword evidence="4" id="KW-1185">Reference proteome</keyword>
<dbReference type="InterPro" id="IPR025714">
    <property type="entry name" value="Methyltranfer_dom"/>
</dbReference>
<reference evidence="3 4" key="1">
    <citation type="journal article" date="2023" name="Sci. Data">
        <title>Genome assembly of the Korean intertidal mud-creeper Batillaria attramentaria.</title>
        <authorList>
            <person name="Patra A.K."/>
            <person name="Ho P.T."/>
            <person name="Jun S."/>
            <person name="Lee S.J."/>
            <person name="Kim Y."/>
            <person name="Won Y.J."/>
        </authorList>
    </citation>
    <scope>NUCLEOTIDE SEQUENCE [LARGE SCALE GENOMIC DNA]</scope>
    <source>
        <strain evidence="3">Wonlab-2016</strain>
    </source>
</reference>
<evidence type="ECO:0000313" key="4">
    <source>
        <dbReference type="Proteomes" id="UP001519460"/>
    </source>
</evidence>
<dbReference type="EMBL" id="JACVVK020000030">
    <property type="protein sequence ID" value="KAK7501688.1"/>
    <property type="molecule type" value="Genomic_DNA"/>
</dbReference>
<name>A0ABD0LRC5_9CAEN</name>
<evidence type="ECO:0000259" key="1">
    <source>
        <dbReference type="Pfam" id="PF13847"/>
    </source>
</evidence>
<feature type="domain" description="Methyltransferase" evidence="1">
    <location>
        <begin position="164"/>
        <end position="286"/>
    </location>
</feature>
<feature type="domain" description="S-adenosylmethionine-dependent methyltransferase Rv2258c-like winged HTH" evidence="2">
    <location>
        <begin position="384"/>
        <end position="463"/>
    </location>
</feature>
<dbReference type="AlphaFoldDB" id="A0ABD0LRC5"/>
<evidence type="ECO:0000259" key="2">
    <source>
        <dbReference type="Pfam" id="PF21320"/>
    </source>
</evidence>
<dbReference type="PANTHER" id="PTHR45128">
    <property type="entry name" value="METHYLTRANSFERASE TYPE 11"/>
    <property type="match status" value="1"/>
</dbReference>
<evidence type="ECO:0000313" key="3">
    <source>
        <dbReference type="EMBL" id="KAK7501688.1"/>
    </source>
</evidence>
<dbReference type="CDD" id="cd02440">
    <property type="entry name" value="AdoMet_MTases"/>
    <property type="match status" value="2"/>
</dbReference>
<comment type="caution">
    <text evidence="3">The sequence shown here is derived from an EMBL/GenBank/DDBJ whole genome shotgun (WGS) entry which is preliminary data.</text>
</comment>
<dbReference type="InterPro" id="IPR048711">
    <property type="entry name" value="WHD_Rv2258c"/>
</dbReference>
<feature type="domain" description="Methyltransferase" evidence="1">
    <location>
        <begin position="532"/>
        <end position="654"/>
    </location>
</feature>